<proteinExistence type="predicted"/>
<dbReference type="Proteomes" id="UP001230504">
    <property type="component" value="Unassembled WGS sequence"/>
</dbReference>
<reference evidence="1" key="1">
    <citation type="submission" date="2021-06" db="EMBL/GenBank/DDBJ databases">
        <title>Comparative genomics, transcriptomics and evolutionary studies reveal genomic signatures of adaptation to plant cell wall in hemibiotrophic fungi.</title>
        <authorList>
            <consortium name="DOE Joint Genome Institute"/>
            <person name="Baroncelli R."/>
            <person name="Diaz J.F."/>
            <person name="Benocci T."/>
            <person name="Peng M."/>
            <person name="Battaglia E."/>
            <person name="Haridas S."/>
            <person name="Andreopoulos W."/>
            <person name="Labutti K."/>
            <person name="Pangilinan J."/>
            <person name="Floch G.L."/>
            <person name="Makela M.R."/>
            <person name="Henrissat B."/>
            <person name="Grigoriev I.V."/>
            <person name="Crouch J.A."/>
            <person name="De Vries R.P."/>
            <person name="Sukno S.A."/>
            <person name="Thon M.R."/>
        </authorList>
    </citation>
    <scope>NUCLEOTIDE SEQUENCE</scope>
    <source>
        <strain evidence="1">CBS 125086</strain>
    </source>
</reference>
<keyword evidence="2" id="KW-1185">Reference proteome</keyword>
<accession>A0AAD8QFM5</accession>
<organism evidence="1 2">
    <name type="scientific">Colletotrichum navitas</name>
    <dbReference type="NCBI Taxonomy" id="681940"/>
    <lineage>
        <taxon>Eukaryota</taxon>
        <taxon>Fungi</taxon>
        <taxon>Dikarya</taxon>
        <taxon>Ascomycota</taxon>
        <taxon>Pezizomycotina</taxon>
        <taxon>Sordariomycetes</taxon>
        <taxon>Hypocreomycetidae</taxon>
        <taxon>Glomerellales</taxon>
        <taxon>Glomerellaceae</taxon>
        <taxon>Colletotrichum</taxon>
        <taxon>Colletotrichum graminicola species complex</taxon>
    </lineage>
</organism>
<dbReference type="GeneID" id="85435998"/>
<comment type="caution">
    <text evidence="1">The sequence shown here is derived from an EMBL/GenBank/DDBJ whole genome shotgun (WGS) entry which is preliminary data.</text>
</comment>
<name>A0AAD8QFM5_9PEZI</name>
<dbReference type="EMBL" id="JAHLJV010000001">
    <property type="protein sequence ID" value="KAK1600567.1"/>
    <property type="molecule type" value="Genomic_DNA"/>
</dbReference>
<protein>
    <submittedName>
        <fullName evidence="1">Uncharacterized protein</fullName>
    </submittedName>
</protein>
<sequence>MRACFDEMLLECSSTCDYDRDLGVKLRVEILCLAPPYALPVDFCFLVSFQVSVPDYKKSTFNLLPLGCIVDYGLWFSVYGVWRDRVSQRDTPPKPAREPA</sequence>
<dbReference type="RefSeq" id="XP_060421063.1">
    <property type="nucleotide sequence ID" value="XM_060551758.1"/>
</dbReference>
<evidence type="ECO:0000313" key="2">
    <source>
        <dbReference type="Proteomes" id="UP001230504"/>
    </source>
</evidence>
<dbReference type="AlphaFoldDB" id="A0AAD8QFM5"/>
<gene>
    <name evidence="1" type="ORF">LY79DRAFT_24294</name>
</gene>
<evidence type="ECO:0000313" key="1">
    <source>
        <dbReference type="EMBL" id="KAK1600567.1"/>
    </source>
</evidence>